<evidence type="ECO:0000313" key="4">
    <source>
        <dbReference type="EMBL" id="CAG2251803.1"/>
    </source>
</evidence>
<dbReference type="OrthoDB" id="5962582at2759"/>
<proteinExistence type="inferred from homology"/>
<evidence type="ECO:0000259" key="2">
    <source>
        <dbReference type="Pfam" id="PF03281"/>
    </source>
</evidence>
<keyword evidence="5" id="KW-1185">Reference proteome</keyword>
<dbReference type="AlphaFoldDB" id="A0A8S3VCX6"/>
<dbReference type="Pfam" id="PF20266">
    <property type="entry name" value="Mab-21_C"/>
    <property type="match status" value="1"/>
</dbReference>
<evidence type="ECO:0000313" key="5">
    <source>
        <dbReference type="Proteomes" id="UP000683360"/>
    </source>
</evidence>
<dbReference type="InterPro" id="IPR024810">
    <property type="entry name" value="MAB21L/cGLR"/>
</dbReference>
<name>A0A8S3VCX6_MYTED</name>
<reference evidence="4" key="1">
    <citation type="submission" date="2021-03" db="EMBL/GenBank/DDBJ databases">
        <authorList>
            <person name="Bekaert M."/>
        </authorList>
    </citation>
    <scope>NUCLEOTIDE SEQUENCE</scope>
</reference>
<dbReference type="Gene3D" id="1.10.1410.40">
    <property type="match status" value="1"/>
</dbReference>
<comment type="similarity">
    <text evidence="1">Belongs to the mab-21 family.</text>
</comment>
<feature type="domain" description="Mab-21-like nucleotidyltransferase" evidence="2">
    <location>
        <begin position="3"/>
        <end position="74"/>
    </location>
</feature>
<evidence type="ECO:0008006" key="6">
    <source>
        <dbReference type="Google" id="ProtNLM"/>
    </source>
</evidence>
<accession>A0A8S3VCX6</accession>
<dbReference type="PANTHER" id="PTHR10656:SF69">
    <property type="entry name" value="MAB-21-LIKE HHH_H2TH-LIKE DOMAIN-CONTAINING PROTEIN"/>
    <property type="match status" value="1"/>
</dbReference>
<dbReference type="EMBL" id="CAJPWZ010003100">
    <property type="protein sequence ID" value="CAG2251803.1"/>
    <property type="molecule type" value="Genomic_DNA"/>
</dbReference>
<dbReference type="Pfam" id="PF03281">
    <property type="entry name" value="Mab-21"/>
    <property type="match status" value="1"/>
</dbReference>
<organism evidence="4 5">
    <name type="scientific">Mytilus edulis</name>
    <name type="common">Blue mussel</name>
    <dbReference type="NCBI Taxonomy" id="6550"/>
    <lineage>
        <taxon>Eukaryota</taxon>
        <taxon>Metazoa</taxon>
        <taxon>Spiralia</taxon>
        <taxon>Lophotrochozoa</taxon>
        <taxon>Mollusca</taxon>
        <taxon>Bivalvia</taxon>
        <taxon>Autobranchia</taxon>
        <taxon>Pteriomorphia</taxon>
        <taxon>Mytilida</taxon>
        <taxon>Mytiloidea</taxon>
        <taxon>Mytilidae</taxon>
        <taxon>Mytilinae</taxon>
        <taxon>Mytilus</taxon>
    </lineage>
</organism>
<dbReference type="SMART" id="SM01265">
    <property type="entry name" value="Mab-21"/>
    <property type="match status" value="1"/>
</dbReference>
<sequence length="442" mass="52397">MGIEVDFVYCFKSKKWPRIAAEFANRIRCFEWPSKELVFHITESGCHVVPKSSAEYQNGNEWRLSFSQAENALVRSFNHTQLMTYGALKILFKEIFNEMVCTYECVFASYILKTAIFWISEDHEHIIWQPSNIILCIILCMTYLRTCVKNINCPNFFVQTNNMYLDKYPKEAIPGLLEILDEVSSNILRLVWQAKAFSNFEKDHQVISGKNWDIANNVNTNCLAFLSNYKSFILQELIYLRRKSNYEFLRIGVGDKPVHKFLKKLILYPCYQFIKCQSTQTNKYDYVLNKIILLFILRGNKVNEVSAKLNLASRFYNFERYDNCLQVLDVALEWNRNAVYTFELSTVFQHQSVNSQVILQSYHFRQIAMKFHLEPYTMFPNSNCAIDEMKEFMKFCEFKSKFTLYHAKGLIMHAKTYSHFLRFLCYHKQKRFQKRSISLNDL</sequence>
<gene>
    <name evidence="4" type="ORF">MEDL_63441</name>
</gene>
<evidence type="ECO:0000259" key="3">
    <source>
        <dbReference type="Pfam" id="PF20266"/>
    </source>
</evidence>
<dbReference type="InterPro" id="IPR046903">
    <property type="entry name" value="Mab-21-like_nuc_Trfase"/>
</dbReference>
<comment type="caution">
    <text evidence="4">The sequence shown here is derived from an EMBL/GenBank/DDBJ whole genome shotgun (WGS) entry which is preliminary data.</text>
</comment>
<protein>
    <recommendedName>
        <fullName evidence="6">Mab-21-like HhH/H2TH-like domain-containing protein</fullName>
    </recommendedName>
</protein>
<dbReference type="PANTHER" id="PTHR10656">
    <property type="entry name" value="CELL FATE DETERMINING PROTEIN MAB21-RELATED"/>
    <property type="match status" value="1"/>
</dbReference>
<dbReference type="InterPro" id="IPR046906">
    <property type="entry name" value="Mab-21_HhH/H2TH-like"/>
</dbReference>
<dbReference type="Proteomes" id="UP000683360">
    <property type="component" value="Unassembled WGS sequence"/>
</dbReference>
<feature type="domain" description="Mab-21-like HhH/H2TH-like" evidence="3">
    <location>
        <begin position="107"/>
        <end position="167"/>
    </location>
</feature>
<evidence type="ECO:0000256" key="1">
    <source>
        <dbReference type="ARBA" id="ARBA00008307"/>
    </source>
</evidence>